<dbReference type="EMBL" id="UYRR01033561">
    <property type="protein sequence ID" value="VDK59056.1"/>
    <property type="molecule type" value="Genomic_DNA"/>
</dbReference>
<dbReference type="WBParaSite" id="ASIM_0001752001-mRNA-1">
    <property type="protein sequence ID" value="ASIM_0001752001-mRNA-1"/>
    <property type="gene ID" value="ASIM_0001752001"/>
</dbReference>
<proteinExistence type="predicted"/>
<dbReference type="AlphaFoldDB" id="A0A0M3K978"/>
<evidence type="ECO:0000313" key="1">
    <source>
        <dbReference type="EMBL" id="VDK59056.1"/>
    </source>
</evidence>
<keyword evidence="2" id="KW-1185">Reference proteome</keyword>
<accession>A0A0M3K978</accession>
<gene>
    <name evidence="1" type="ORF">ASIM_LOCUS16926</name>
</gene>
<dbReference type="InterPro" id="IPR005312">
    <property type="entry name" value="DUF1759"/>
</dbReference>
<dbReference type="OrthoDB" id="5863648at2759"/>
<reference evidence="1 2" key="2">
    <citation type="submission" date="2018-11" db="EMBL/GenBank/DDBJ databases">
        <authorList>
            <consortium name="Pathogen Informatics"/>
        </authorList>
    </citation>
    <scope>NUCLEOTIDE SEQUENCE [LARGE SCALE GENOMIC DNA]</scope>
</reference>
<evidence type="ECO:0000313" key="3">
    <source>
        <dbReference type="WBParaSite" id="ASIM_0001752001-mRNA-1"/>
    </source>
</evidence>
<dbReference type="Pfam" id="PF03564">
    <property type="entry name" value="DUF1759"/>
    <property type="match status" value="1"/>
</dbReference>
<dbReference type="Proteomes" id="UP000267096">
    <property type="component" value="Unassembled WGS sequence"/>
</dbReference>
<protein>
    <submittedName>
        <fullName evidence="3">Reverse transcriptase domain-containing protein</fullName>
    </submittedName>
</protein>
<evidence type="ECO:0000313" key="2">
    <source>
        <dbReference type="Proteomes" id="UP000267096"/>
    </source>
</evidence>
<name>A0A0M3K978_ANISI</name>
<sequence>MKKFMKSKCAPRDQNFFEIVNEAEDSIDYLEASLSRTIELRKRLSVSIVNQSGQGRTTPTEIEMSVSLPTIALPKFDGNPLEYKSYWDQFNNLVHQRNVADVTKFTHLLSTPQGKARAASEGLLVTNASCGEALDILRDRFGT</sequence>
<reference evidence="3" key="1">
    <citation type="submission" date="2017-02" db="UniProtKB">
        <authorList>
            <consortium name="WormBaseParasite"/>
        </authorList>
    </citation>
    <scope>IDENTIFICATION</scope>
</reference>
<organism evidence="3">
    <name type="scientific">Anisakis simplex</name>
    <name type="common">Herring worm</name>
    <dbReference type="NCBI Taxonomy" id="6269"/>
    <lineage>
        <taxon>Eukaryota</taxon>
        <taxon>Metazoa</taxon>
        <taxon>Ecdysozoa</taxon>
        <taxon>Nematoda</taxon>
        <taxon>Chromadorea</taxon>
        <taxon>Rhabditida</taxon>
        <taxon>Spirurina</taxon>
        <taxon>Ascaridomorpha</taxon>
        <taxon>Ascaridoidea</taxon>
        <taxon>Anisakidae</taxon>
        <taxon>Anisakis</taxon>
        <taxon>Anisakis simplex complex</taxon>
    </lineage>
</organism>